<dbReference type="InterPro" id="IPR051686">
    <property type="entry name" value="Lipoprotein_DolP"/>
</dbReference>
<dbReference type="PANTHER" id="PTHR34606">
    <property type="entry name" value="BON DOMAIN-CONTAINING PROTEIN"/>
    <property type="match status" value="1"/>
</dbReference>
<dbReference type="Gene3D" id="3.30.1340.30">
    <property type="match status" value="1"/>
</dbReference>
<feature type="compositionally biased region" description="Basic and acidic residues" evidence="1">
    <location>
        <begin position="1"/>
        <end position="10"/>
    </location>
</feature>
<organism evidence="3 4">
    <name type="scientific">Azotobacter bryophylli</name>
    <dbReference type="NCBI Taxonomy" id="1986537"/>
    <lineage>
        <taxon>Bacteria</taxon>
        <taxon>Pseudomonadati</taxon>
        <taxon>Pseudomonadota</taxon>
        <taxon>Gammaproteobacteria</taxon>
        <taxon>Pseudomonadales</taxon>
        <taxon>Pseudomonadaceae</taxon>
        <taxon>Azotobacter</taxon>
    </lineage>
</organism>
<dbReference type="SMART" id="SM00749">
    <property type="entry name" value="BON"/>
    <property type="match status" value="1"/>
</dbReference>
<accession>A0ABV7AVG7</accession>
<dbReference type="Pfam" id="PF04972">
    <property type="entry name" value="BON"/>
    <property type="match status" value="1"/>
</dbReference>
<protein>
    <submittedName>
        <fullName evidence="3">BON domain-containing protein</fullName>
    </submittedName>
</protein>
<evidence type="ECO:0000259" key="2">
    <source>
        <dbReference type="PROSITE" id="PS50914"/>
    </source>
</evidence>
<dbReference type="InterPro" id="IPR007055">
    <property type="entry name" value="BON_dom"/>
</dbReference>
<dbReference type="PROSITE" id="PS50914">
    <property type="entry name" value="BON"/>
    <property type="match status" value="1"/>
</dbReference>
<reference evidence="4" key="1">
    <citation type="journal article" date="2019" name="Int. J. Syst. Evol. Microbiol.">
        <title>The Global Catalogue of Microorganisms (GCM) 10K type strain sequencing project: providing services to taxonomists for standard genome sequencing and annotation.</title>
        <authorList>
            <consortium name="The Broad Institute Genomics Platform"/>
            <consortium name="The Broad Institute Genome Sequencing Center for Infectious Disease"/>
            <person name="Wu L."/>
            <person name="Ma J."/>
        </authorList>
    </citation>
    <scope>NUCLEOTIDE SEQUENCE [LARGE SCALE GENOMIC DNA]</scope>
    <source>
        <strain evidence="4">KCTC 62195</strain>
    </source>
</reference>
<dbReference type="EMBL" id="JBHRSJ010000030">
    <property type="protein sequence ID" value="MFC2973397.1"/>
    <property type="molecule type" value="Genomic_DNA"/>
</dbReference>
<dbReference type="InterPro" id="IPR014004">
    <property type="entry name" value="Transpt-assoc_nodulatn_dom_bac"/>
</dbReference>
<comment type="caution">
    <text evidence="3">The sequence shown here is derived from an EMBL/GenBank/DDBJ whole genome shotgun (WGS) entry which is preliminary data.</text>
</comment>
<feature type="domain" description="BON" evidence="2">
    <location>
        <begin position="34"/>
        <end position="103"/>
    </location>
</feature>
<dbReference type="RefSeq" id="WP_377815228.1">
    <property type="nucleotide sequence ID" value="NZ_JBHRSJ010000030.1"/>
</dbReference>
<name>A0ABV7AVG7_9GAMM</name>
<sequence length="103" mass="10654">MEKGGEKASDTMDDAGETMDKAGDTMNKAGRSVSDTWITSKVKASFLADDSLSGTDIKVETNKGVVSLSGTVASKAEKKLAIQKAKGIEGVRDVSAEGLDVAD</sequence>
<gene>
    <name evidence="3" type="ORF">ACFOJE_14410</name>
</gene>
<evidence type="ECO:0000256" key="1">
    <source>
        <dbReference type="SAM" id="MobiDB-lite"/>
    </source>
</evidence>
<proteinExistence type="predicted"/>
<keyword evidence="4" id="KW-1185">Reference proteome</keyword>
<evidence type="ECO:0000313" key="4">
    <source>
        <dbReference type="Proteomes" id="UP001595457"/>
    </source>
</evidence>
<dbReference type="Proteomes" id="UP001595457">
    <property type="component" value="Unassembled WGS sequence"/>
</dbReference>
<dbReference type="PANTHER" id="PTHR34606:SF15">
    <property type="entry name" value="BON DOMAIN-CONTAINING PROTEIN"/>
    <property type="match status" value="1"/>
</dbReference>
<feature type="region of interest" description="Disordered" evidence="1">
    <location>
        <begin position="1"/>
        <end position="34"/>
    </location>
</feature>
<evidence type="ECO:0000313" key="3">
    <source>
        <dbReference type="EMBL" id="MFC2973397.1"/>
    </source>
</evidence>